<keyword evidence="3" id="KW-1185">Reference proteome</keyword>
<protein>
    <recommendedName>
        <fullName evidence="4">Nuclear transport factor 2 family protein</fullName>
    </recommendedName>
</protein>
<keyword evidence="1" id="KW-0732">Signal</keyword>
<evidence type="ECO:0000313" key="3">
    <source>
        <dbReference type="Proteomes" id="UP000831785"/>
    </source>
</evidence>
<dbReference type="EMBL" id="CP095049">
    <property type="protein sequence ID" value="UOQ52554.1"/>
    <property type="molecule type" value="Genomic_DNA"/>
</dbReference>
<feature type="chain" id="PRO_5046997262" description="Nuclear transport factor 2 family protein" evidence="1">
    <location>
        <begin position="22"/>
        <end position="133"/>
    </location>
</feature>
<feature type="signal peptide" evidence="1">
    <location>
        <begin position="1"/>
        <end position="21"/>
    </location>
</feature>
<dbReference type="Proteomes" id="UP000831785">
    <property type="component" value="Chromosome"/>
</dbReference>
<evidence type="ECO:0008006" key="4">
    <source>
        <dbReference type="Google" id="ProtNLM"/>
    </source>
</evidence>
<dbReference type="PROSITE" id="PS51257">
    <property type="entry name" value="PROKAR_LIPOPROTEIN"/>
    <property type="match status" value="1"/>
</dbReference>
<proteinExistence type="predicted"/>
<name>A0ABY4F7A6_9BACT</name>
<sequence length="133" mass="14973">MKEYVWVAVLLVFLSCSRAFGQTPDSKEQEVVRAWYALLTQMETGPLSATKALMSETAFASLVGEAKTTEHAEKLRCWAEITRHSPLTLHLTGPTEAYLEVGRLDPEAGCYPSGFELHYQEGKWRLEGFYPSK</sequence>
<accession>A0ABY4F7A6</accession>
<evidence type="ECO:0000313" key="2">
    <source>
        <dbReference type="EMBL" id="UOQ52554.1"/>
    </source>
</evidence>
<gene>
    <name evidence="2" type="ORF">MUN80_22730</name>
</gene>
<dbReference type="RefSeq" id="WP_244716651.1">
    <property type="nucleotide sequence ID" value="NZ_CP095049.1"/>
</dbReference>
<evidence type="ECO:0000256" key="1">
    <source>
        <dbReference type="SAM" id="SignalP"/>
    </source>
</evidence>
<reference evidence="2 3" key="1">
    <citation type="submission" date="2022-04" db="EMBL/GenBank/DDBJ databases">
        <title>Hymenobacter sp. isolated from the air.</title>
        <authorList>
            <person name="Won M."/>
            <person name="Lee C.-M."/>
            <person name="Woen H.-Y."/>
            <person name="Kwon S.-W."/>
        </authorList>
    </citation>
    <scope>NUCLEOTIDE SEQUENCE [LARGE SCALE GENOMIC DNA]</scope>
    <source>
        <strain evidence="3">5116 S-27</strain>
    </source>
</reference>
<organism evidence="2 3">
    <name type="scientific">Hymenobacter cellulosivorans</name>
    <dbReference type="NCBI Taxonomy" id="2932249"/>
    <lineage>
        <taxon>Bacteria</taxon>
        <taxon>Pseudomonadati</taxon>
        <taxon>Bacteroidota</taxon>
        <taxon>Cytophagia</taxon>
        <taxon>Cytophagales</taxon>
        <taxon>Hymenobacteraceae</taxon>
        <taxon>Hymenobacter</taxon>
    </lineage>
</organism>